<feature type="domain" description="Mycothiol-dependent maleylpyruvate isomerase metal-binding" evidence="2">
    <location>
        <begin position="25"/>
        <end position="151"/>
    </location>
</feature>
<dbReference type="InterPro" id="IPR003033">
    <property type="entry name" value="SCP2_sterol-bd_dom"/>
</dbReference>
<dbReference type="Gene3D" id="3.30.1050.10">
    <property type="entry name" value="SCP2 sterol-binding domain"/>
    <property type="match status" value="1"/>
</dbReference>
<sequence>MQETPMAAIPLSDQAMRDAAVATAEQLIALMESTPDPEAPVPATSPWSITDVFGHVAMEPGRYRDLALGEGTWPARATDLPAFNDAQIAALPSRDIDDLAAILRWDLKQFIETLQGLAPQALMMFDGDQQIRAGLSLGTLIGEFVVHGYDIGRATGRRWPIDPAHVPLVLAGMHQVMPGWVDADAVKHHKATYRVHLRGGPSHTYRFEDGALTIDPASTGPIDVHISAEPVTWLLLTYGRANPIRAALTGKVLAYGRRPWLAPRLAKNFLPA</sequence>
<dbReference type="GO" id="GO:0016853">
    <property type="term" value="F:isomerase activity"/>
    <property type="evidence" value="ECO:0007669"/>
    <property type="project" value="UniProtKB-KW"/>
</dbReference>
<dbReference type="RefSeq" id="WP_208263438.1">
    <property type="nucleotide sequence ID" value="NZ_JAGEOJ010000034.1"/>
</dbReference>
<dbReference type="EMBL" id="JAGEOJ010000034">
    <property type="protein sequence ID" value="MBO2455209.1"/>
    <property type="molecule type" value="Genomic_DNA"/>
</dbReference>
<evidence type="ECO:0000313" key="4">
    <source>
        <dbReference type="Proteomes" id="UP000669179"/>
    </source>
</evidence>
<dbReference type="InterPro" id="IPR034660">
    <property type="entry name" value="DinB/YfiT-like"/>
</dbReference>
<dbReference type="InterPro" id="IPR036527">
    <property type="entry name" value="SCP2_sterol-bd_dom_sf"/>
</dbReference>
<dbReference type="SUPFAM" id="SSF55718">
    <property type="entry name" value="SCP-like"/>
    <property type="match status" value="1"/>
</dbReference>
<feature type="domain" description="SCP2" evidence="1">
    <location>
        <begin position="183"/>
        <end position="252"/>
    </location>
</feature>
<dbReference type="Pfam" id="PF02036">
    <property type="entry name" value="SCP2"/>
    <property type="match status" value="1"/>
</dbReference>
<dbReference type="AlphaFoldDB" id="A0A939PUD8"/>
<evidence type="ECO:0000259" key="1">
    <source>
        <dbReference type="Pfam" id="PF02036"/>
    </source>
</evidence>
<dbReference type="SUPFAM" id="SSF109854">
    <property type="entry name" value="DinB/YfiT-like putative metalloenzymes"/>
    <property type="match status" value="1"/>
</dbReference>
<proteinExistence type="predicted"/>
<evidence type="ECO:0000259" key="2">
    <source>
        <dbReference type="Pfam" id="PF11716"/>
    </source>
</evidence>
<organism evidence="3 4">
    <name type="scientific">Actinomadura barringtoniae</name>
    <dbReference type="NCBI Taxonomy" id="1427535"/>
    <lineage>
        <taxon>Bacteria</taxon>
        <taxon>Bacillati</taxon>
        <taxon>Actinomycetota</taxon>
        <taxon>Actinomycetes</taxon>
        <taxon>Streptosporangiales</taxon>
        <taxon>Thermomonosporaceae</taxon>
        <taxon>Actinomadura</taxon>
    </lineage>
</organism>
<evidence type="ECO:0000313" key="3">
    <source>
        <dbReference type="EMBL" id="MBO2455209.1"/>
    </source>
</evidence>
<dbReference type="Proteomes" id="UP000669179">
    <property type="component" value="Unassembled WGS sequence"/>
</dbReference>
<dbReference type="NCBIfam" id="TIGR03083">
    <property type="entry name" value="maleylpyruvate isomerase family mycothiol-dependent enzyme"/>
    <property type="match status" value="1"/>
</dbReference>
<dbReference type="Gene3D" id="1.20.120.450">
    <property type="entry name" value="dinb family like domain"/>
    <property type="match status" value="1"/>
</dbReference>
<gene>
    <name evidence="3" type="ORF">J4573_49545</name>
</gene>
<protein>
    <submittedName>
        <fullName evidence="3">Maleylpyruvate isomerase family mycothiol-dependent enzyme</fullName>
    </submittedName>
</protein>
<accession>A0A939PUD8</accession>
<keyword evidence="3" id="KW-0413">Isomerase</keyword>
<reference evidence="3" key="1">
    <citation type="submission" date="2021-03" db="EMBL/GenBank/DDBJ databases">
        <authorList>
            <person name="Kanchanasin P."/>
            <person name="Saeng-In P."/>
            <person name="Phongsopitanun W."/>
            <person name="Yuki M."/>
            <person name="Kudo T."/>
            <person name="Ohkuma M."/>
            <person name="Tanasupawat S."/>
        </authorList>
    </citation>
    <scope>NUCLEOTIDE SEQUENCE</scope>
    <source>
        <strain evidence="3">GKU 128</strain>
    </source>
</reference>
<comment type="caution">
    <text evidence="3">The sequence shown here is derived from an EMBL/GenBank/DDBJ whole genome shotgun (WGS) entry which is preliminary data.</text>
</comment>
<dbReference type="GO" id="GO:0046872">
    <property type="term" value="F:metal ion binding"/>
    <property type="evidence" value="ECO:0007669"/>
    <property type="project" value="InterPro"/>
</dbReference>
<name>A0A939PUD8_9ACTN</name>
<dbReference type="InterPro" id="IPR024344">
    <property type="entry name" value="MDMPI_metal-binding"/>
</dbReference>
<dbReference type="Pfam" id="PF11716">
    <property type="entry name" value="MDMPI_N"/>
    <property type="match status" value="1"/>
</dbReference>
<dbReference type="InterPro" id="IPR017517">
    <property type="entry name" value="Maleyloyr_isom"/>
</dbReference>
<keyword evidence="4" id="KW-1185">Reference proteome</keyword>